<reference evidence="1 2" key="1">
    <citation type="submission" date="2021-03" db="EMBL/GenBank/DDBJ databases">
        <title>Genomic Encyclopedia of Type Strains, Phase IV (KMG-IV): sequencing the most valuable type-strain genomes for metagenomic binning, comparative biology and taxonomic classification.</title>
        <authorList>
            <person name="Goeker M."/>
        </authorList>
    </citation>
    <scope>NUCLEOTIDE SEQUENCE [LARGE SCALE GENOMIC DNA]</scope>
    <source>
        <strain evidence="1 2">DSM 21600</strain>
    </source>
</reference>
<gene>
    <name evidence="1" type="ORF">J2Z17_002993</name>
</gene>
<accession>A0ABS4E0S9</accession>
<evidence type="ECO:0000313" key="1">
    <source>
        <dbReference type="EMBL" id="MBP1851545.1"/>
    </source>
</evidence>
<protein>
    <submittedName>
        <fullName evidence="1">Uncharacterized protein</fullName>
    </submittedName>
</protein>
<organism evidence="1 2">
    <name type="scientific">Rhizobium halophytocola</name>
    <dbReference type="NCBI Taxonomy" id="735519"/>
    <lineage>
        <taxon>Bacteria</taxon>
        <taxon>Pseudomonadati</taxon>
        <taxon>Pseudomonadota</taxon>
        <taxon>Alphaproteobacteria</taxon>
        <taxon>Hyphomicrobiales</taxon>
        <taxon>Rhizobiaceae</taxon>
        <taxon>Rhizobium/Agrobacterium group</taxon>
        <taxon>Rhizobium</taxon>
    </lineage>
</organism>
<evidence type="ECO:0000313" key="2">
    <source>
        <dbReference type="Proteomes" id="UP000759443"/>
    </source>
</evidence>
<proteinExistence type="predicted"/>
<dbReference type="RefSeq" id="WP_209946392.1">
    <property type="nucleotide sequence ID" value="NZ_JAGGJU010000008.1"/>
</dbReference>
<dbReference type="Proteomes" id="UP000759443">
    <property type="component" value="Unassembled WGS sequence"/>
</dbReference>
<dbReference type="EMBL" id="JAGGJU010000008">
    <property type="protein sequence ID" value="MBP1851545.1"/>
    <property type="molecule type" value="Genomic_DNA"/>
</dbReference>
<keyword evidence="2" id="KW-1185">Reference proteome</keyword>
<sequence length="52" mass="5760">MSDALPIDLITPCARWHALPVQDDHGMTVRGPRHAAALAALQYFVMTMRGQQ</sequence>
<name>A0ABS4E0S9_9HYPH</name>
<comment type="caution">
    <text evidence="1">The sequence shown here is derived from an EMBL/GenBank/DDBJ whole genome shotgun (WGS) entry which is preliminary data.</text>
</comment>